<evidence type="ECO:0000313" key="1">
    <source>
        <dbReference type="EMBL" id="ATZ22228.1"/>
    </source>
</evidence>
<organism evidence="1 2">
    <name type="scientific">Streptomyces lavendulae subsp. lavendulae</name>
    <dbReference type="NCBI Taxonomy" id="58340"/>
    <lineage>
        <taxon>Bacteria</taxon>
        <taxon>Bacillati</taxon>
        <taxon>Actinomycetota</taxon>
        <taxon>Actinomycetes</taxon>
        <taxon>Kitasatosporales</taxon>
        <taxon>Streptomycetaceae</taxon>
        <taxon>Streptomyces</taxon>
    </lineage>
</organism>
<name>A0A2K8P6Y4_STRLA</name>
<dbReference type="AlphaFoldDB" id="A0A2K8P6Y4"/>
<evidence type="ECO:0008006" key="3">
    <source>
        <dbReference type="Google" id="ProtNLM"/>
    </source>
</evidence>
<keyword evidence="2" id="KW-1185">Reference proteome</keyword>
<dbReference type="EMBL" id="CP024985">
    <property type="protein sequence ID" value="ATZ22228.1"/>
    <property type="molecule type" value="Genomic_DNA"/>
</dbReference>
<reference evidence="1 2" key="1">
    <citation type="submission" date="2017-11" db="EMBL/GenBank/DDBJ databases">
        <title>Complete genome sequence of Streptomyces lavendulae subsp. lavendulae CCM 3239 (formerly 'Streptomyces aureofaciens CCM 3239'), the producer of the angucycline-type antibiotic auricin.</title>
        <authorList>
            <person name="Busche T."/>
            <person name="Novakova R."/>
            <person name="Al'Dilaimi A."/>
            <person name="Homerova D."/>
            <person name="Feckova L."/>
            <person name="Rezuchova B."/>
            <person name="Mingyar E."/>
            <person name="Csolleiova D."/>
            <person name="Bekeova C."/>
            <person name="Winkler A."/>
            <person name="Sevcikova B."/>
            <person name="Kalinowski J."/>
            <person name="Kormanec J."/>
            <person name="Ruckert C."/>
        </authorList>
    </citation>
    <scope>NUCLEOTIDE SEQUENCE [LARGE SCALE GENOMIC DNA]</scope>
    <source>
        <strain evidence="1 2">CCM 3239</strain>
    </source>
</reference>
<dbReference type="SUPFAM" id="SSF55729">
    <property type="entry name" value="Acyl-CoA N-acyltransferases (Nat)"/>
    <property type="match status" value="1"/>
</dbReference>
<dbReference type="Proteomes" id="UP000231791">
    <property type="component" value="Chromosome"/>
</dbReference>
<protein>
    <recommendedName>
        <fullName evidence="3">GNAT family N-acetyltransferase</fullName>
    </recommendedName>
</protein>
<proteinExistence type="predicted"/>
<evidence type="ECO:0000313" key="2">
    <source>
        <dbReference type="Proteomes" id="UP000231791"/>
    </source>
</evidence>
<dbReference type="InterPro" id="IPR016181">
    <property type="entry name" value="Acyl_CoA_acyltransferase"/>
</dbReference>
<gene>
    <name evidence="1" type="ORF">SLAV_01495</name>
</gene>
<dbReference type="KEGG" id="slx:SLAV_01495"/>
<sequence>MTSFWVGERVQLRGIEPDDATAFMGFAADEEGLGDLVSPPRSAEGYRVWAKEQATAAPDADRLQLAVEAVGTRETAGPSAPPG</sequence>
<accession>A0A2K8P6Y4</accession>